<accession>A0AAV4R979</accession>
<protein>
    <submittedName>
        <fullName evidence="1">Uncharacterized protein</fullName>
    </submittedName>
</protein>
<reference evidence="1 2" key="1">
    <citation type="submission" date="2021-06" db="EMBL/GenBank/DDBJ databases">
        <title>Caerostris darwini draft genome.</title>
        <authorList>
            <person name="Kono N."/>
            <person name="Arakawa K."/>
        </authorList>
    </citation>
    <scope>NUCLEOTIDE SEQUENCE [LARGE SCALE GENOMIC DNA]</scope>
</reference>
<name>A0AAV4R979_9ARAC</name>
<evidence type="ECO:0000313" key="1">
    <source>
        <dbReference type="EMBL" id="GIY16790.1"/>
    </source>
</evidence>
<evidence type="ECO:0000313" key="2">
    <source>
        <dbReference type="Proteomes" id="UP001054837"/>
    </source>
</evidence>
<gene>
    <name evidence="1" type="ORF">CDAR_558261</name>
</gene>
<proteinExistence type="predicted"/>
<comment type="caution">
    <text evidence="1">The sequence shown here is derived from an EMBL/GenBank/DDBJ whole genome shotgun (WGS) entry which is preliminary data.</text>
</comment>
<keyword evidence="2" id="KW-1185">Reference proteome</keyword>
<dbReference type="EMBL" id="BPLQ01005721">
    <property type="protein sequence ID" value="GIY16790.1"/>
    <property type="molecule type" value="Genomic_DNA"/>
</dbReference>
<organism evidence="1 2">
    <name type="scientific">Caerostris darwini</name>
    <dbReference type="NCBI Taxonomy" id="1538125"/>
    <lineage>
        <taxon>Eukaryota</taxon>
        <taxon>Metazoa</taxon>
        <taxon>Ecdysozoa</taxon>
        <taxon>Arthropoda</taxon>
        <taxon>Chelicerata</taxon>
        <taxon>Arachnida</taxon>
        <taxon>Araneae</taxon>
        <taxon>Araneomorphae</taxon>
        <taxon>Entelegynae</taxon>
        <taxon>Araneoidea</taxon>
        <taxon>Araneidae</taxon>
        <taxon>Caerostris</taxon>
    </lineage>
</organism>
<sequence>MSAQGTDTVEVREFVASLQSNTFLSAGYLIHKSRSVATLTTTTQEISYSTETDKGRISLNCASTQPTIKVNHGQKQQISMLFYYVFHQFQRFTFGLICTIVTEYTRNRTECCCYKPGNQKLSGLLKTPICSQRLETIAIDLFGPLPETNLHHRMEGSTS</sequence>
<dbReference type="Proteomes" id="UP001054837">
    <property type="component" value="Unassembled WGS sequence"/>
</dbReference>
<dbReference type="AlphaFoldDB" id="A0AAV4R979"/>